<comment type="caution">
    <text evidence="1">The sequence shown here is derived from an EMBL/GenBank/DDBJ whole genome shotgun (WGS) entry which is preliminary data.</text>
</comment>
<proteinExistence type="predicted"/>
<sequence length="104" mass="12137">MPVVFEKNLHKLKDEFSYATQVVAPDDVMERVIERLDFLYNVFMPPMKIVKDEGQPSVYHVYTNEGKEEWVVGFIMKVMDDLGIGYTKHEDEWGRVVSINVTHS</sequence>
<organism evidence="1 2">
    <name type="scientific">Pyrococcus kukulkanii</name>
    <dbReference type="NCBI Taxonomy" id="1609559"/>
    <lineage>
        <taxon>Archaea</taxon>
        <taxon>Methanobacteriati</taxon>
        <taxon>Methanobacteriota</taxon>
        <taxon>Thermococci</taxon>
        <taxon>Thermococcales</taxon>
        <taxon>Thermococcaceae</taxon>
        <taxon>Pyrococcus</taxon>
    </lineage>
</organism>
<gene>
    <name evidence="1" type="ORF">P8X34_10640</name>
</gene>
<dbReference type="Proteomes" id="UP001571980">
    <property type="component" value="Unassembled WGS sequence"/>
</dbReference>
<dbReference type="RefSeq" id="WP_372824590.1">
    <property type="nucleotide sequence ID" value="NZ_JARRID010000006.1"/>
</dbReference>
<evidence type="ECO:0000313" key="2">
    <source>
        <dbReference type="Proteomes" id="UP001571980"/>
    </source>
</evidence>
<evidence type="ECO:0000313" key="1">
    <source>
        <dbReference type="EMBL" id="MFA4805182.1"/>
    </source>
</evidence>
<accession>A0ABV4T7R7</accession>
<reference evidence="1 2" key="1">
    <citation type="submission" date="2023-03" db="EMBL/GenBank/DDBJ databases">
        <title>Speciation in Pyrococcus: adaptation to high temperature as a mechanism.</title>
        <authorList>
            <person name="Gu J."/>
        </authorList>
    </citation>
    <scope>NUCLEOTIDE SEQUENCE [LARGE SCALE GENOMIC DNA]</scope>
    <source>
        <strain evidence="1 2">LMOA34</strain>
    </source>
</reference>
<keyword evidence="2" id="KW-1185">Reference proteome</keyword>
<dbReference type="EMBL" id="JARRIG010000007">
    <property type="protein sequence ID" value="MFA4805182.1"/>
    <property type="molecule type" value="Genomic_DNA"/>
</dbReference>
<name>A0ABV4T7R7_9EURY</name>
<protein>
    <submittedName>
        <fullName evidence="1">Uncharacterized protein</fullName>
    </submittedName>
</protein>